<keyword evidence="1" id="KW-0732">Signal</keyword>
<dbReference type="RefSeq" id="WP_021935579.1">
    <property type="nucleotide sequence ID" value="NZ_CAXSTI010000030.1"/>
</dbReference>
<evidence type="ECO:0000313" key="3">
    <source>
        <dbReference type="Proteomes" id="UP000422221"/>
    </source>
</evidence>
<accession>A0A7J4XLE4</accession>
<proteinExistence type="predicted"/>
<sequence>MNTVIRTIFIILLLSAATAEIRAQEGLHSASIFQKYGKQKGVTMVELSKDMLDSYRINLYKSLVFKDVTEELPYILDCLEKDRKEGTMKKLQEIVEDGKLLTAYYQLPQLKKNNQTLNRFILFKVGKKNSATFIYIEGNLNSDELVALLFQRKN</sequence>
<name>A0A7J4XLE4_9BACE</name>
<dbReference type="Proteomes" id="UP000422221">
    <property type="component" value="Unassembled WGS sequence"/>
</dbReference>
<evidence type="ECO:0000256" key="1">
    <source>
        <dbReference type="SAM" id="SignalP"/>
    </source>
</evidence>
<comment type="caution">
    <text evidence="2">The sequence shown here is derived from an EMBL/GenBank/DDBJ whole genome shotgun (WGS) entry which is preliminary data.</text>
</comment>
<reference evidence="2 3" key="1">
    <citation type="journal article" date="2019" name="Nat. Med.">
        <title>A library of human gut bacterial isolates paired with longitudinal multiomics data enables mechanistic microbiome research.</title>
        <authorList>
            <person name="Poyet M."/>
            <person name="Groussin M."/>
            <person name="Gibbons S.M."/>
            <person name="Avila-Pacheco J."/>
            <person name="Jiang X."/>
            <person name="Kearney S.M."/>
            <person name="Perrotta A.R."/>
            <person name="Berdy B."/>
            <person name="Zhao S."/>
            <person name="Lieberman T.D."/>
            <person name="Swanson P.K."/>
            <person name="Smith M."/>
            <person name="Roesemann S."/>
            <person name="Alexander J.E."/>
            <person name="Rich S.A."/>
            <person name="Livny J."/>
            <person name="Vlamakis H."/>
            <person name="Clish C."/>
            <person name="Bullock K."/>
            <person name="Deik A."/>
            <person name="Scott J."/>
            <person name="Pierce K.A."/>
            <person name="Xavier R.J."/>
            <person name="Alm E.J."/>
        </authorList>
    </citation>
    <scope>NUCLEOTIDE SEQUENCE [LARGE SCALE GENOMIC DNA]</scope>
    <source>
        <strain evidence="2 3">BIOML-A10</strain>
    </source>
</reference>
<organism evidence="2 3">
    <name type="scientific">Bacteroides salyersiae</name>
    <dbReference type="NCBI Taxonomy" id="291644"/>
    <lineage>
        <taxon>Bacteria</taxon>
        <taxon>Pseudomonadati</taxon>
        <taxon>Bacteroidota</taxon>
        <taxon>Bacteroidia</taxon>
        <taxon>Bacteroidales</taxon>
        <taxon>Bacteroidaceae</taxon>
        <taxon>Bacteroides</taxon>
    </lineage>
</organism>
<dbReference type="EMBL" id="VWMK01000004">
    <property type="protein sequence ID" value="KAA3767770.1"/>
    <property type="molecule type" value="Genomic_DNA"/>
</dbReference>
<feature type="signal peptide" evidence="1">
    <location>
        <begin position="1"/>
        <end position="19"/>
    </location>
</feature>
<protein>
    <submittedName>
        <fullName evidence="2">DUF4252 domain-containing protein</fullName>
    </submittedName>
</protein>
<dbReference type="GeneID" id="93116659"/>
<evidence type="ECO:0000313" key="2">
    <source>
        <dbReference type="EMBL" id="KAA3767770.1"/>
    </source>
</evidence>
<dbReference type="InterPro" id="IPR046090">
    <property type="entry name" value="DUF6108"/>
</dbReference>
<dbReference type="AlphaFoldDB" id="A0A7J4XLE4"/>
<feature type="chain" id="PRO_5029823185" evidence="1">
    <location>
        <begin position="20"/>
        <end position="154"/>
    </location>
</feature>
<gene>
    <name evidence="2" type="ORF">F3F73_05045</name>
</gene>
<dbReference type="Pfam" id="PF19603">
    <property type="entry name" value="DUF6108"/>
    <property type="match status" value="1"/>
</dbReference>